<evidence type="ECO:0000259" key="14">
    <source>
        <dbReference type="PROSITE" id="PS51726"/>
    </source>
</evidence>
<feature type="compositionally biased region" description="Polar residues" evidence="13">
    <location>
        <begin position="441"/>
        <end position="456"/>
    </location>
</feature>
<keyword evidence="16" id="KW-1185">Reference proteome</keyword>
<evidence type="ECO:0000256" key="8">
    <source>
        <dbReference type="ARBA" id="ARBA00022853"/>
    </source>
</evidence>
<dbReference type="InterPro" id="IPR040706">
    <property type="entry name" value="Zf-MYST"/>
</dbReference>
<dbReference type="GO" id="GO:0008270">
    <property type="term" value="F:zinc ion binding"/>
    <property type="evidence" value="ECO:0007669"/>
    <property type="project" value="UniProtKB-KW"/>
</dbReference>
<feature type="region of interest" description="Disordered" evidence="13">
    <location>
        <begin position="428"/>
        <end position="562"/>
    </location>
</feature>
<keyword evidence="4" id="KW-0808">Transferase</keyword>
<dbReference type="PROSITE" id="PS51726">
    <property type="entry name" value="MYST_HAT"/>
    <property type="match status" value="1"/>
</dbReference>
<dbReference type="FunFam" id="3.40.630.30:FF:000001">
    <property type="entry name" value="Histone acetyltransferase"/>
    <property type="match status" value="1"/>
</dbReference>
<dbReference type="InterPro" id="IPR002717">
    <property type="entry name" value="HAT_MYST-type"/>
</dbReference>
<dbReference type="GO" id="GO:0003682">
    <property type="term" value="F:chromatin binding"/>
    <property type="evidence" value="ECO:0007669"/>
    <property type="project" value="TreeGrafter"/>
</dbReference>
<feature type="region of interest" description="Disordered" evidence="13">
    <location>
        <begin position="576"/>
        <end position="599"/>
    </location>
</feature>
<evidence type="ECO:0000256" key="3">
    <source>
        <dbReference type="ARBA" id="ARBA00013184"/>
    </source>
</evidence>
<proteinExistence type="inferred from homology"/>
<dbReference type="Gene3D" id="3.30.60.60">
    <property type="entry name" value="N-acetyl transferase-like"/>
    <property type="match status" value="1"/>
</dbReference>
<name>A0A642V979_9ASCO</name>
<keyword evidence="8" id="KW-0156">Chromatin regulator</keyword>
<evidence type="ECO:0000256" key="5">
    <source>
        <dbReference type="ARBA" id="ARBA00022723"/>
    </source>
</evidence>
<feature type="compositionally biased region" description="Acidic residues" evidence="13">
    <location>
        <begin position="17"/>
        <end position="26"/>
    </location>
</feature>
<dbReference type="Pfam" id="PF17772">
    <property type="entry name" value="zf-MYST"/>
    <property type="match status" value="1"/>
</dbReference>
<dbReference type="AlphaFoldDB" id="A0A642V979"/>
<evidence type="ECO:0000256" key="9">
    <source>
        <dbReference type="ARBA" id="ARBA00022990"/>
    </source>
</evidence>
<feature type="region of interest" description="Disordered" evidence="13">
    <location>
        <begin position="1"/>
        <end position="78"/>
    </location>
</feature>
<evidence type="ECO:0000313" key="16">
    <source>
        <dbReference type="Proteomes" id="UP000761534"/>
    </source>
</evidence>
<protein>
    <recommendedName>
        <fullName evidence="3 12">Histone acetyltransferase</fullName>
        <ecNumber evidence="3 12">2.3.1.48</ecNumber>
    </recommendedName>
</protein>
<keyword evidence="9" id="KW-0007">Acetylation</keyword>
<feature type="compositionally biased region" description="Acidic residues" evidence="13">
    <location>
        <begin position="460"/>
        <end position="471"/>
    </location>
</feature>
<evidence type="ECO:0000256" key="13">
    <source>
        <dbReference type="SAM" id="MobiDB-lite"/>
    </source>
</evidence>
<dbReference type="InterPro" id="IPR016181">
    <property type="entry name" value="Acyl_CoA_acyltransferase"/>
</dbReference>
<evidence type="ECO:0000256" key="11">
    <source>
        <dbReference type="PIRSR" id="PIRSR602717-51"/>
    </source>
</evidence>
<feature type="domain" description="MYST-type HAT" evidence="14">
    <location>
        <begin position="145"/>
        <end position="426"/>
    </location>
</feature>
<reference evidence="15" key="1">
    <citation type="journal article" date="2019" name="G3 (Bethesda)">
        <title>Genome Assemblies of Two Rare Opportunistic Yeast Pathogens: Diutina rugosa (syn. Candida rugosa) and Trichomonascus ciferrii (syn. Candida ciferrii).</title>
        <authorList>
            <person name="Mixao V."/>
            <person name="Saus E."/>
            <person name="Hansen A.P."/>
            <person name="Lass-Florl C."/>
            <person name="Gabaldon T."/>
        </authorList>
    </citation>
    <scope>NUCLEOTIDE SEQUENCE</scope>
    <source>
        <strain evidence="15">CBS 4856</strain>
    </source>
</reference>
<evidence type="ECO:0000256" key="1">
    <source>
        <dbReference type="ARBA" id="ARBA00004123"/>
    </source>
</evidence>
<dbReference type="GO" id="GO:0004402">
    <property type="term" value="F:histone acetyltransferase activity"/>
    <property type="evidence" value="ECO:0007669"/>
    <property type="project" value="InterPro"/>
</dbReference>
<feature type="compositionally biased region" description="Basic residues" evidence="13">
    <location>
        <begin position="490"/>
        <end position="501"/>
    </location>
</feature>
<evidence type="ECO:0000256" key="2">
    <source>
        <dbReference type="ARBA" id="ARBA00010107"/>
    </source>
</evidence>
<comment type="caution">
    <text evidence="15">The sequence shown here is derived from an EMBL/GenBank/DDBJ whole genome shotgun (WGS) entry which is preliminary data.</text>
</comment>
<dbReference type="VEuPathDB" id="FungiDB:TRICI_002000"/>
<evidence type="ECO:0000256" key="4">
    <source>
        <dbReference type="ARBA" id="ARBA00022679"/>
    </source>
</evidence>
<evidence type="ECO:0000313" key="15">
    <source>
        <dbReference type="EMBL" id="KAA8915846.1"/>
    </source>
</evidence>
<dbReference type="GO" id="GO:0003712">
    <property type="term" value="F:transcription coregulator activity"/>
    <property type="evidence" value="ECO:0007669"/>
    <property type="project" value="TreeGrafter"/>
</dbReference>
<dbReference type="GO" id="GO:0005634">
    <property type="term" value="C:nucleus"/>
    <property type="evidence" value="ECO:0007669"/>
    <property type="project" value="UniProtKB-SubCell"/>
</dbReference>
<dbReference type="PANTHER" id="PTHR10615">
    <property type="entry name" value="HISTONE ACETYLTRANSFERASE"/>
    <property type="match status" value="1"/>
</dbReference>
<feature type="active site" description="Proton donor/acceptor" evidence="11">
    <location>
        <position position="323"/>
    </location>
</feature>
<evidence type="ECO:0000256" key="7">
    <source>
        <dbReference type="ARBA" id="ARBA00022833"/>
    </source>
</evidence>
<dbReference type="EC" id="2.3.1.48" evidence="3 12"/>
<keyword evidence="6" id="KW-0863">Zinc-finger</keyword>
<dbReference type="GO" id="GO:1990467">
    <property type="term" value="C:NuA3a histone acetyltransferase complex"/>
    <property type="evidence" value="ECO:0007669"/>
    <property type="project" value="TreeGrafter"/>
</dbReference>
<dbReference type="Pfam" id="PF01853">
    <property type="entry name" value="MOZ_SAS"/>
    <property type="match status" value="1"/>
</dbReference>
<dbReference type="GO" id="GO:0006357">
    <property type="term" value="P:regulation of transcription by RNA polymerase II"/>
    <property type="evidence" value="ECO:0007669"/>
    <property type="project" value="TreeGrafter"/>
</dbReference>
<keyword evidence="7" id="KW-0862">Zinc</keyword>
<evidence type="ECO:0000256" key="12">
    <source>
        <dbReference type="RuleBase" id="RU361211"/>
    </source>
</evidence>
<dbReference type="PANTHER" id="PTHR10615:SF161">
    <property type="entry name" value="HISTONE ACETYLTRANSFERASE KAT7"/>
    <property type="match status" value="1"/>
</dbReference>
<gene>
    <name evidence="15" type="ORF">TRICI_002000</name>
</gene>
<keyword evidence="5" id="KW-0479">Metal-binding</keyword>
<dbReference type="InterPro" id="IPR050603">
    <property type="entry name" value="MYST_HAT"/>
</dbReference>
<accession>A0A642V979</accession>
<dbReference type="SUPFAM" id="SSF55729">
    <property type="entry name" value="Acyl-CoA N-acyltransferases (Nat)"/>
    <property type="match status" value="1"/>
</dbReference>
<comment type="similarity">
    <text evidence="2 12">Belongs to the MYST (SAS/MOZ) family.</text>
</comment>
<dbReference type="Gene3D" id="1.10.10.10">
    <property type="entry name" value="Winged helix-like DNA-binding domain superfamily/Winged helix DNA-binding domain"/>
    <property type="match status" value="1"/>
</dbReference>
<comment type="catalytic activity">
    <reaction evidence="12">
        <text>L-lysyl-[protein] + acetyl-CoA = N(6)-acetyl-L-lysyl-[protein] + CoA + H(+)</text>
        <dbReference type="Rhea" id="RHEA:45948"/>
        <dbReference type="Rhea" id="RHEA-COMP:9752"/>
        <dbReference type="Rhea" id="RHEA-COMP:10731"/>
        <dbReference type="ChEBI" id="CHEBI:15378"/>
        <dbReference type="ChEBI" id="CHEBI:29969"/>
        <dbReference type="ChEBI" id="CHEBI:57287"/>
        <dbReference type="ChEBI" id="CHEBI:57288"/>
        <dbReference type="ChEBI" id="CHEBI:61930"/>
        <dbReference type="EC" id="2.3.1.48"/>
    </reaction>
</comment>
<dbReference type="Proteomes" id="UP000761534">
    <property type="component" value="Unassembled WGS sequence"/>
</dbReference>
<dbReference type="GO" id="GO:0031507">
    <property type="term" value="P:heterochromatin formation"/>
    <property type="evidence" value="ECO:0007669"/>
    <property type="project" value="UniProtKB-ARBA"/>
</dbReference>
<dbReference type="Gene3D" id="3.40.630.30">
    <property type="match status" value="1"/>
</dbReference>
<evidence type="ECO:0000256" key="6">
    <source>
        <dbReference type="ARBA" id="ARBA00022771"/>
    </source>
</evidence>
<feature type="compositionally biased region" description="Low complexity" evidence="13">
    <location>
        <begin position="430"/>
        <end position="439"/>
    </location>
</feature>
<evidence type="ECO:0000256" key="10">
    <source>
        <dbReference type="ARBA" id="ARBA00023242"/>
    </source>
</evidence>
<dbReference type="FunFam" id="3.30.60.60:FF:000001">
    <property type="entry name" value="Histone acetyltransferase"/>
    <property type="match status" value="1"/>
</dbReference>
<comment type="subcellular location">
    <subcellularLocation>
        <location evidence="1 12">Nucleus</location>
    </subcellularLocation>
</comment>
<feature type="compositionally biased region" description="Acidic residues" evidence="13">
    <location>
        <begin position="69"/>
        <end position="78"/>
    </location>
</feature>
<feature type="compositionally biased region" description="Polar residues" evidence="13">
    <location>
        <begin position="576"/>
        <end position="589"/>
    </location>
</feature>
<sequence>MGVTIRLSSDLLRQVGGDEEEEEEERQEVVEDRRRSRRRRSSTATITRHSSASRDGMRLRISVPPPATSEEEGEEDEEEVQEIIEEIDDSDEEPYRGVIGGDDADTTFTLPGDEDEAMFNAALEVTRKQDDDEMSLSDIPDGTSFNASRIQKIHIGNHEIDTWYSAPYPEEYSKNRILPICEFCLKYMSSDYVAWRHALKCPYKHPPGNEIYRYGKNSVFEVDGKKMALYCQNLCLLAKMFLDSKTLYYDVEPFMFYVLTENDSYGCHFVGYFSKQKQPSPEFAYNVSCILTLPTAQRKGYGNFLIDFSYLLTRRENSTGTPEKPLSSLGLASYTNYWKIRLCYELRRLVEKEKEHAVTIQALSKNTGMTLNDVVFGLETLQFLARDPVTNKYALKLDRHKITKIIAKWESKGYTRVHEDYLLWVPPEKQQQQQQQHQQQGHEAQTITNENENQEGPATAEDDNEEEDPADVLDRLETVYPGMPPPSARRSPKKHGHHTQRRIPSVTPYGAPEDSPSTRHSPRRFNEERRSGRSTRRSTTIGLQEETMGLSSNLRRTPRRAVTEDSLSMVPRTEPRYTTSAENGTNTTPKRGRGRPKGSIGIKTIVRNLGVSMEEAKRIRQEGRLADYKALISSTTNNITPTHQDITPTRQTRSLR</sequence>
<organism evidence="15 16">
    <name type="scientific">Trichomonascus ciferrii</name>
    <dbReference type="NCBI Taxonomy" id="44093"/>
    <lineage>
        <taxon>Eukaryota</taxon>
        <taxon>Fungi</taxon>
        <taxon>Dikarya</taxon>
        <taxon>Ascomycota</taxon>
        <taxon>Saccharomycotina</taxon>
        <taxon>Dipodascomycetes</taxon>
        <taxon>Dipodascales</taxon>
        <taxon>Trichomonascaceae</taxon>
        <taxon>Trichomonascus</taxon>
        <taxon>Trichomonascus ciferrii complex</taxon>
    </lineage>
</organism>
<dbReference type="OrthoDB" id="787137at2759"/>
<keyword evidence="10 12" id="KW-0539">Nucleus</keyword>
<dbReference type="InterPro" id="IPR036388">
    <property type="entry name" value="WH-like_DNA-bd_sf"/>
</dbReference>
<dbReference type="EMBL" id="SWFS01000136">
    <property type="protein sequence ID" value="KAA8915846.1"/>
    <property type="molecule type" value="Genomic_DNA"/>
</dbReference>